<dbReference type="InterPro" id="IPR003356">
    <property type="entry name" value="DNA_methylase_A-5"/>
</dbReference>
<feature type="domain" description="DNA methylase adenine-specific" evidence="1">
    <location>
        <begin position="151"/>
        <end position="258"/>
    </location>
</feature>
<name>A0A919BXR2_STRFL</name>
<sequence length="286" mass="31683">MTTRPRDLTWLPSAHARRAFLPEDPQEHARRLIDTITTLWPSSSLEIPLGTTASLALLPLADAQSPELAHDVAALDPDDLIVVLRQMWAHLWQSQPYLVERSGLLWRWLADPPQQTAQAVTEMTHHLFKGGILEYGADPKRYLATDLLGRLLQELSNRGEKSRRGAFHTPDVVTNHMVEYFADDLPPGTVIGEAAAGSGAMWRAQARLLHYLERDAAQYRWVGAEIDPLTAAVLGANSLLWRLGPDVLIACADALAGDSGLAQAHQEREEAIARRDAFLRSLTPHP</sequence>
<dbReference type="InterPro" id="IPR029063">
    <property type="entry name" value="SAM-dependent_MTases_sf"/>
</dbReference>
<evidence type="ECO:0000313" key="2">
    <source>
        <dbReference type="EMBL" id="GHG22610.1"/>
    </source>
</evidence>
<dbReference type="Proteomes" id="UP000632849">
    <property type="component" value="Unassembled WGS sequence"/>
</dbReference>
<dbReference type="Pfam" id="PF02384">
    <property type="entry name" value="N6_Mtase"/>
    <property type="match status" value="1"/>
</dbReference>
<proteinExistence type="predicted"/>
<reference evidence="2" key="1">
    <citation type="journal article" date="2014" name="Int. J. Syst. Evol. Microbiol.">
        <title>Complete genome sequence of Corynebacterium casei LMG S-19264T (=DSM 44701T), isolated from a smear-ripened cheese.</title>
        <authorList>
            <consortium name="US DOE Joint Genome Institute (JGI-PGF)"/>
            <person name="Walter F."/>
            <person name="Albersmeier A."/>
            <person name="Kalinowski J."/>
            <person name="Ruckert C."/>
        </authorList>
    </citation>
    <scope>NUCLEOTIDE SEQUENCE</scope>
    <source>
        <strain evidence="2">JCM 4122</strain>
    </source>
</reference>
<dbReference type="RefSeq" id="WP_190044169.1">
    <property type="nucleotide sequence ID" value="NZ_BNBE01000003.1"/>
</dbReference>
<keyword evidence="3" id="KW-1185">Reference proteome</keyword>
<accession>A0A919BXR2</accession>
<comment type="caution">
    <text evidence="2">The sequence shown here is derived from an EMBL/GenBank/DDBJ whole genome shotgun (WGS) entry which is preliminary data.</text>
</comment>
<reference evidence="2" key="2">
    <citation type="submission" date="2020-09" db="EMBL/GenBank/DDBJ databases">
        <authorList>
            <person name="Sun Q."/>
            <person name="Ohkuma M."/>
        </authorList>
    </citation>
    <scope>NUCLEOTIDE SEQUENCE</scope>
    <source>
        <strain evidence="2">JCM 4122</strain>
    </source>
</reference>
<dbReference type="EMBL" id="BNBE01000003">
    <property type="protein sequence ID" value="GHG22610.1"/>
    <property type="molecule type" value="Genomic_DNA"/>
</dbReference>
<dbReference type="Gene3D" id="3.40.50.150">
    <property type="entry name" value="Vaccinia Virus protein VP39"/>
    <property type="match status" value="1"/>
</dbReference>
<dbReference type="GO" id="GO:0008170">
    <property type="term" value="F:N-methyltransferase activity"/>
    <property type="evidence" value="ECO:0007669"/>
    <property type="project" value="InterPro"/>
</dbReference>
<evidence type="ECO:0000259" key="1">
    <source>
        <dbReference type="Pfam" id="PF02384"/>
    </source>
</evidence>
<dbReference type="GO" id="GO:0003677">
    <property type="term" value="F:DNA binding"/>
    <property type="evidence" value="ECO:0007669"/>
    <property type="project" value="InterPro"/>
</dbReference>
<protein>
    <recommendedName>
        <fullName evidence="1">DNA methylase adenine-specific domain-containing protein</fullName>
    </recommendedName>
</protein>
<dbReference type="AlphaFoldDB" id="A0A919BXR2"/>
<evidence type="ECO:0000313" key="3">
    <source>
        <dbReference type="Proteomes" id="UP000632849"/>
    </source>
</evidence>
<dbReference type="SUPFAM" id="SSF53335">
    <property type="entry name" value="S-adenosyl-L-methionine-dependent methyltransferases"/>
    <property type="match status" value="1"/>
</dbReference>
<gene>
    <name evidence="2" type="ORF">GCM10017667_68200</name>
</gene>
<organism evidence="2 3">
    <name type="scientific">Streptomyces filamentosus</name>
    <name type="common">Streptomyces roseosporus</name>
    <dbReference type="NCBI Taxonomy" id="67294"/>
    <lineage>
        <taxon>Bacteria</taxon>
        <taxon>Bacillati</taxon>
        <taxon>Actinomycetota</taxon>
        <taxon>Actinomycetes</taxon>
        <taxon>Kitasatosporales</taxon>
        <taxon>Streptomycetaceae</taxon>
        <taxon>Streptomyces</taxon>
    </lineage>
</organism>